<name>A0A3M3S4T0_9PSED</name>
<dbReference type="InterPro" id="IPR002078">
    <property type="entry name" value="Sigma_54_int"/>
</dbReference>
<evidence type="ECO:0000256" key="3">
    <source>
        <dbReference type="ARBA" id="ARBA00023015"/>
    </source>
</evidence>
<evidence type="ECO:0000313" key="7">
    <source>
        <dbReference type="EMBL" id="RMO03578.1"/>
    </source>
</evidence>
<keyword evidence="1" id="KW-0547">Nucleotide-binding</keyword>
<dbReference type="InterPro" id="IPR003593">
    <property type="entry name" value="AAA+_ATPase"/>
</dbReference>
<sequence>MNAGSRASLICTGCKIVWSSTRVVAHERITYLSGLPGPVFLTLEPSQGLRRECVMSLHENFGQPLLTFPDAEKSPLSIRAKALVFIDPRSRRLREEMEQLAPRELPVLIRGESGTGKELLARHIHRGSDRSGLFVSVNCGAISPTYADAELFGYAAGAHSGSVSSRAGWFGSANGGTLYLDEIGDLPLPIQVKLLAALENHEVTRVGAHQPSPVDVRLVAATSIDLAQAVAAGKFHERLYHYLSEGKLDLPALREQPGNILPLAEYFVGIYSQRLSLPVQLISEDAQRTLEAHSWPGNTRELENVIHFALLVSSGDEIRAEDINLPDIATPLTLIERQAKLLVSSGDREQLSALRQLLESVTSQLEQSPA</sequence>
<dbReference type="CDD" id="cd00009">
    <property type="entry name" value="AAA"/>
    <property type="match status" value="1"/>
</dbReference>
<dbReference type="PROSITE" id="PS00675">
    <property type="entry name" value="SIGMA54_INTERACT_1"/>
    <property type="match status" value="1"/>
</dbReference>
<dbReference type="PROSITE" id="PS00676">
    <property type="entry name" value="SIGMA54_INTERACT_2"/>
    <property type="match status" value="1"/>
</dbReference>
<keyword evidence="5" id="KW-0804">Transcription</keyword>
<feature type="domain" description="Sigma-54 factor interaction" evidence="6">
    <location>
        <begin position="83"/>
        <end position="311"/>
    </location>
</feature>
<dbReference type="Proteomes" id="UP000278062">
    <property type="component" value="Unassembled WGS sequence"/>
</dbReference>
<dbReference type="EMBL" id="RBPL01000002">
    <property type="protein sequence ID" value="RMO03578.1"/>
    <property type="molecule type" value="Genomic_DNA"/>
</dbReference>
<dbReference type="PROSITE" id="PS50045">
    <property type="entry name" value="SIGMA54_INTERACT_4"/>
    <property type="match status" value="1"/>
</dbReference>
<dbReference type="InterPro" id="IPR025662">
    <property type="entry name" value="Sigma_54_int_dom_ATP-bd_1"/>
</dbReference>
<evidence type="ECO:0000256" key="2">
    <source>
        <dbReference type="ARBA" id="ARBA00022840"/>
    </source>
</evidence>
<comment type="caution">
    <text evidence="7">The sequence shown here is derived from an EMBL/GenBank/DDBJ whole genome shotgun (WGS) entry which is preliminary data.</text>
</comment>
<evidence type="ECO:0000256" key="1">
    <source>
        <dbReference type="ARBA" id="ARBA00022741"/>
    </source>
</evidence>
<accession>A0A3M3S4T0</accession>
<evidence type="ECO:0000313" key="8">
    <source>
        <dbReference type="Proteomes" id="UP000278062"/>
    </source>
</evidence>
<evidence type="ECO:0000259" key="6">
    <source>
        <dbReference type="PROSITE" id="PS50045"/>
    </source>
</evidence>
<dbReference type="Pfam" id="PF00158">
    <property type="entry name" value="Sigma54_activat"/>
    <property type="match status" value="1"/>
</dbReference>
<protein>
    <submittedName>
        <fullName evidence="7">Sigma-54-binding protein</fullName>
    </submittedName>
</protein>
<dbReference type="InterPro" id="IPR027417">
    <property type="entry name" value="P-loop_NTPase"/>
</dbReference>
<dbReference type="PANTHER" id="PTHR32071:SF21">
    <property type="entry name" value="TRANSCRIPTIONAL REGULATORY PROTEIN FLGR"/>
    <property type="match status" value="1"/>
</dbReference>
<dbReference type="InterPro" id="IPR025943">
    <property type="entry name" value="Sigma_54_int_dom_ATP-bd_2"/>
</dbReference>
<evidence type="ECO:0000256" key="4">
    <source>
        <dbReference type="ARBA" id="ARBA00023125"/>
    </source>
</evidence>
<keyword evidence="4" id="KW-0238">DNA-binding</keyword>
<dbReference type="InterPro" id="IPR058031">
    <property type="entry name" value="AAA_lid_NorR"/>
</dbReference>
<dbReference type="Gene3D" id="1.10.8.60">
    <property type="match status" value="1"/>
</dbReference>
<dbReference type="SMART" id="SM00382">
    <property type="entry name" value="AAA"/>
    <property type="match status" value="1"/>
</dbReference>
<reference evidence="7 8" key="1">
    <citation type="submission" date="2018-08" db="EMBL/GenBank/DDBJ databases">
        <title>Recombination of ecologically and evolutionarily significant loci maintains genetic cohesion in the Pseudomonas syringae species complex.</title>
        <authorList>
            <person name="Dillon M."/>
            <person name="Thakur S."/>
            <person name="Almeida R.N.D."/>
            <person name="Weir B.S."/>
            <person name="Guttman D.S."/>
        </authorList>
    </citation>
    <scope>NUCLEOTIDE SEQUENCE [LARGE SCALE GENOMIC DNA]</scope>
    <source>
        <strain evidence="7 8">1089_5</strain>
    </source>
</reference>
<dbReference type="SUPFAM" id="SSF52540">
    <property type="entry name" value="P-loop containing nucleoside triphosphate hydrolases"/>
    <property type="match status" value="1"/>
</dbReference>
<organism evidence="7 8">
    <name type="scientific">Pseudomonas syringae pv. apii</name>
    <dbReference type="NCBI Taxonomy" id="81036"/>
    <lineage>
        <taxon>Bacteria</taxon>
        <taxon>Pseudomonadati</taxon>
        <taxon>Pseudomonadota</taxon>
        <taxon>Gammaproteobacteria</taxon>
        <taxon>Pseudomonadales</taxon>
        <taxon>Pseudomonadaceae</taxon>
        <taxon>Pseudomonas</taxon>
    </lineage>
</organism>
<dbReference type="Pfam" id="PF25601">
    <property type="entry name" value="AAA_lid_14"/>
    <property type="match status" value="1"/>
</dbReference>
<keyword evidence="3" id="KW-0805">Transcription regulation</keyword>
<dbReference type="GO" id="GO:0003677">
    <property type="term" value="F:DNA binding"/>
    <property type="evidence" value="ECO:0007669"/>
    <property type="project" value="UniProtKB-KW"/>
</dbReference>
<evidence type="ECO:0000256" key="5">
    <source>
        <dbReference type="ARBA" id="ARBA00023163"/>
    </source>
</evidence>
<dbReference type="GO" id="GO:0005524">
    <property type="term" value="F:ATP binding"/>
    <property type="evidence" value="ECO:0007669"/>
    <property type="project" value="UniProtKB-KW"/>
</dbReference>
<gene>
    <name evidence="7" type="ORF">ALQ49_05288</name>
</gene>
<dbReference type="FunFam" id="3.40.50.300:FF:000006">
    <property type="entry name" value="DNA-binding transcriptional regulator NtrC"/>
    <property type="match status" value="1"/>
</dbReference>
<dbReference type="GO" id="GO:0006355">
    <property type="term" value="P:regulation of DNA-templated transcription"/>
    <property type="evidence" value="ECO:0007669"/>
    <property type="project" value="InterPro"/>
</dbReference>
<keyword evidence="2" id="KW-0067">ATP-binding</keyword>
<dbReference type="Gene3D" id="3.40.50.300">
    <property type="entry name" value="P-loop containing nucleotide triphosphate hydrolases"/>
    <property type="match status" value="1"/>
</dbReference>
<dbReference type="PANTHER" id="PTHR32071">
    <property type="entry name" value="TRANSCRIPTIONAL REGULATORY PROTEIN"/>
    <property type="match status" value="1"/>
</dbReference>
<proteinExistence type="predicted"/>
<dbReference type="AlphaFoldDB" id="A0A3M3S4T0"/>